<dbReference type="PROSITE" id="PS51192">
    <property type="entry name" value="HELICASE_ATP_BIND_1"/>
    <property type="match status" value="1"/>
</dbReference>
<evidence type="ECO:0000259" key="3">
    <source>
        <dbReference type="PROSITE" id="PS51192"/>
    </source>
</evidence>
<dbReference type="AlphaFoldDB" id="B8I966"/>
<dbReference type="InterPro" id="IPR052511">
    <property type="entry name" value="ATP-dep_Helicase"/>
</dbReference>
<dbReference type="STRING" id="394503.Ccel_0964"/>
<dbReference type="RefSeq" id="WP_015924483.1">
    <property type="nucleotide sequence ID" value="NC_011898.1"/>
</dbReference>
<reference evidence="5 6" key="1">
    <citation type="submission" date="2009-01" db="EMBL/GenBank/DDBJ databases">
        <title>Complete sequence of Clostridium cellulolyticum H10.</title>
        <authorList>
            <consortium name="US DOE Joint Genome Institute"/>
            <person name="Lucas S."/>
            <person name="Copeland A."/>
            <person name="Lapidus A."/>
            <person name="Glavina del Rio T."/>
            <person name="Dalin E."/>
            <person name="Tice H."/>
            <person name="Bruce D."/>
            <person name="Goodwin L."/>
            <person name="Pitluck S."/>
            <person name="Chertkov O."/>
            <person name="Saunders E."/>
            <person name="Brettin T."/>
            <person name="Detter J.C."/>
            <person name="Han C."/>
            <person name="Larimer F."/>
            <person name="Land M."/>
            <person name="Hauser L."/>
            <person name="Kyrpides N."/>
            <person name="Ivanova N."/>
            <person name="Zhou J."/>
            <person name="Richardson P."/>
        </authorList>
    </citation>
    <scope>NUCLEOTIDE SEQUENCE [LARGE SCALE GENOMIC DNA]</scope>
    <source>
        <strain evidence="6">ATCC 35319 / DSM 5812 / JCM 6584 / H10</strain>
    </source>
</reference>
<dbReference type="SUPFAM" id="SSF52540">
    <property type="entry name" value="P-loop containing nucleoside triphosphate hydrolases"/>
    <property type="match status" value="1"/>
</dbReference>
<dbReference type="HOGENOM" id="CLU_002025_2_1_9"/>
<dbReference type="CDD" id="cd17922">
    <property type="entry name" value="DEXHc_LHR-like"/>
    <property type="match status" value="1"/>
</dbReference>
<feature type="domain" description="Helicase ATP-binding" evidence="3">
    <location>
        <begin position="35"/>
        <end position="214"/>
    </location>
</feature>
<dbReference type="InterPro" id="IPR001650">
    <property type="entry name" value="Helicase_C-like"/>
</dbReference>
<dbReference type="GO" id="GO:0005524">
    <property type="term" value="F:ATP binding"/>
    <property type="evidence" value="ECO:0007669"/>
    <property type="project" value="UniProtKB-KW"/>
</dbReference>
<dbReference type="SMART" id="SM00487">
    <property type="entry name" value="DEXDc"/>
    <property type="match status" value="1"/>
</dbReference>
<name>B8I966_RUMCH</name>
<keyword evidence="5" id="KW-0378">Hydrolase</keyword>
<evidence type="ECO:0000256" key="1">
    <source>
        <dbReference type="ARBA" id="ARBA00022741"/>
    </source>
</evidence>
<dbReference type="InterPro" id="IPR014001">
    <property type="entry name" value="Helicase_ATP-bd"/>
</dbReference>
<dbReference type="GO" id="GO:0003677">
    <property type="term" value="F:DNA binding"/>
    <property type="evidence" value="ECO:0007669"/>
    <property type="project" value="TreeGrafter"/>
</dbReference>
<gene>
    <name evidence="5" type="ordered locus">Ccel_0964</name>
</gene>
<dbReference type="InterPro" id="IPR027417">
    <property type="entry name" value="P-loop_NTPase"/>
</dbReference>
<dbReference type="Pfam" id="PF00271">
    <property type="entry name" value="Helicase_C"/>
    <property type="match status" value="1"/>
</dbReference>
<dbReference type="KEGG" id="cce:Ccel_0964"/>
<evidence type="ECO:0000313" key="5">
    <source>
        <dbReference type="EMBL" id="ACL75326.1"/>
    </source>
</evidence>
<protein>
    <submittedName>
        <fullName evidence="5">DEAD/DEAH box helicase domain protein</fullName>
    </submittedName>
</protein>
<dbReference type="eggNOG" id="COG1201">
    <property type="taxonomic scope" value="Bacteria"/>
</dbReference>
<feature type="domain" description="Helicase C-terminal" evidence="4">
    <location>
        <begin position="259"/>
        <end position="420"/>
    </location>
</feature>
<keyword evidence="1" id="KW-0547">Nucleotide-binding</keyword>
<dbReference type="SMART" id="SM00490">
    <property type="entry name" value="HELICc"/>
    <property type="match status" value="1"/>
</dbReference>
<keyword evidence="6" id="KW-1185">Reference proteome</keyword>
<dbReference type="PROSITE" id="PS51194">
    <property type="entry name" value="HELICASE_CTER"/>
    <property type="match status" value="1"/>
</dbReference>
<dbReference type="PANTHER" id="PTHR47962:SF5">
    <property type="entry name" value="ATP-DEPENDENT HELICASE LHR-RELATED"/>
    <property type="match status" value="1"/>
</dbReference>
<evidence type="ECO:0000259" key="4">
    <source>
        <dbReference type="PROSITE" id="PS51194"/>
    </source>
</evidence>
<dbReference type="InterPro" id="IPR011545">
    <property type="entry name" value="DEAD/DEAH_box_helicase_dom"/>
</dbReference>
<dbReference type="GO" id="GO:0016887">
    <property type="term" value="F:ATP hydrolysis activity"/>
    <property type="evidence" value="ECO:0007669"/>
    <property type="project" value="TreeGrafter"/>
</dbReference>
<dbReference type="PANTHER" id="PTHR47962">
    <property type="entry name" value="ATP-DEPENDENT HELICASE LHR-RELATED-RELATED"/>
    <property type="match status" value="1"/>
</dbReference>
<dbReference type="Pfam" id="PF00270">
    <property type="entry name" value="DEAD"/>
    <property type="match status" value="1"/>
</dbReference>
<evidence type="ECO:0000256" key="2">
    <source>
        <dbReference type="ARBA" id="ARBA00022840"/>
    </source>
</evidence>
<keyword evidence="2" id="KW-0067">ATP-binding</keyword>
<proteinExistence type="predicted"/>
<dbReference type="EMBL" id="CP001348">
    <property type="protein sequence ID" value="ACL75326.1"/>
    <property type="molecule type" value="Genomic_DNA"/>
</dbReference>
<organism evidence="5 6">
    <name type="scientific">Ruminiclostridium cellulolyticum (strain ATCC 35319 / DSM 5812 / JCM 6584 / H10)</name>
    <name type="common">Clostridium cellulolyticum</name>
    <dbReference type="NCBI Taxonomy" id="394503"/>
    <lineage>
        <taxon>Bacteria</taxon>
        <taxon>Bacillati</taxon>
        <taxon>Bacillota</taxon>
        <taxon>Clostridia</taxon>
        <taxon>Eubacteriales</taxon>
        <taxon>Oscillospiraceae</taxon>
        <taxon>Ruminiclostridium</taxon>
    </lineage>
</organism>
<sequence>MTNNDAFYRLAPFIREYIYTHGWTELRDVQLEACKVIFDTDDHLLLAAGTASGKTEAAFLPVLTQLHEKPSSTIGVLYIGPLKALINDQFLRLDDLLKEVDIPVWHWHGDVSQSHKNRFMKDPRGILQITPESLESMIINRDNEISRIFGDLRFIIIDEVHVFMESDRGRQVLCLLERLSRYFEKEPRRIGLSATLGDYSLAEKWLGSGTKRRVATPKTETSQQKIRLAVEHFYISDPIDSKSKLTISSKDEVKEQNLTTDKYYEYIHSKCKAQKCLIFANNRTEAEQVITNLRQIAKAKSLPDIYHVHHGSISASLREAAEQAMRAQDHPAVTAATVTLELGIDIGHLERVIQLGAPFSVSSFLQRLGRSGRRGSPPEMWFACYEEASMDKGALPAQIPWQLIQTIAIIQLYLEERWIEPIEQKKCPFSLMYHQIMSILITKGELSPAALAQKVLTLSPFKEVSQEDFKELLRHLIKIDHIQLTERKGLIVGLAGEQLVRSFRFYAVFAENVEYTVKDDTSEIGSIINPPPPGERFALAGNTWVVVEIDPKNKIVYSKKVNGRVRTYWSGGGGGIHIKLLQRMRKVLFEEKVYPYLKEKAKERLQIARDFARRTELDKKSIFYAGNNEYYIFPWMGTNEFRTLDRWLRVQCSDVAKIRNIGGLPPYYLTIQSDVSNSEELLQVITNMAEREISPYDLVGEEDAPQLQKYDEFIPHNLLRKAFVTDYLDIRAMKGLIGDWK</sequence>
<dbReference type="GO" id="GO:0004386">
    <property type="term" value="F:helicase activity"/>
    <property type="evidence" value="ECO:0007669"/>
    <property type="project" value="UniProtKB-KW"/>
</dbReference>
<accession>B8I966</accession>
<dbReference type="OrthoDB" id="9774462at2"/>
<dbReference type="Gene3D" id="3.40.50.300">
    <property type="entry name" value="P-loop containing nucleotide triphosphate hydrolases"/>
    <property type="match status" value="2"/>
</dbReference>
<dbReference type="Proteomes" id="UP000001349">
    <property type="component" value="Chromosome"/>
</dbReference>
<evidence type="ECO:0000313" key="6">
    <source>
        <dbReference type="Proteomes" id="UP000001349"/>
    </source>
</evidence>
<keyword evidence="5" id="KW-0347">Helicase</keyword>